<dbReference type="SUPFAM" id="SSF46689">
    <property type="entry name" value="Homeodomain-like"/>
    <property type="match status" value="1"/>
</dbReference>
<proteinExistence type="predicted"/>
<evidence type="ECO:0000259" key="4">
    <source>
        <dbReference type="PROSITE" id="PS01124"/>
    </source>
</evidence>
<evidence type="ECO:0000256" key="2">
    <source>
        <dbReference type="ARBA" id="ARBA00023125"/>
    </source>
</evidence>
<evidence type="ECO:0000256" key="3">
    <source>
        <dbReference type="ARBA" id="ARBA00023163"/>
    </source>
</evidence>
<reference evidence="5 6" key="1">
    <citation type="journal article" date="2016" name="Int. J. Syst. Evol. Microbiol.">
        <title>Acidipila dinghuensis sp. nov., an acidobacterium isolated from forest soil.</title>
        <authorList>
            <person name="Jiang Y.W."/>
            <person name="Wang J."/>
            <person name="Chen M.H."/>
            <person name="Lv Y.Y."/>
            <person name="Qiu L.H."/>
        </authorList>
    </citation>
    <scope>NUCLEOTIDE SEQUENCE [LARGE SCALE GENOMIC DNA]</scope>
    <source>
        <strain evidence="5 6">DHOF10</strain>
    </source>
</reference>
<dbReference type="Pfam" id="PF20240">
    <property type="entry name" value="DUF6597"/>
    <property type="match status" value="1"/>
</dbReference>
<dbReference type="InterPro" id="IPR018060">
    <property type="entry name" value="HTH_AraC"/>
</dbReference>
<dbReference type="Pfam" id="PF12833">
    <property type="entry name" value="HTH_18"/>
    <property type="match status" value="1"/>
</dbReference>
<dbReference type="AlphaFoldDB" id="A0A4Q1SGJ0"/>
<name>A0A4Q1SGJ0_9BACT</name>
<dbReference type="PROSITE" id="PS01124">
    <property type="entry name" value="HTH_ARAC_FAMILY_2"/>
    <property type="match status" value="1"/>
</dbReference>
<dbReference type="Proteomes" id="UP000290253">
    <property type="component" value="Unassembled WGS sequence"/>
</dbReference>
<dbReference type="PANTHER" id="PTHR46796:SF15">
    <property type="entry name" value="BLL1074 PROTEIN"/>
    <property type="match status" value="1"/>
</dbReference>
<dbReference type="PANTHER" id="PTHR46796">
    <property type="entry name" value="HTH-TYPE TRANSCRIPTIONAL ACTIVATOR RHAS-RELATED"/>
    <property type="match status" value="1"/>
</dbReference>
<accession>A0A4Q1SGJ0</accession>
<keyword evidence="1" id="KW-0805">Transcription regulation</keyword>
<dbReference type="Gene3D" id="1.10.10.60">
    <property type="entry name" value="Homeodomain-like"/>
    <property type="match status" value="1"/>
</dbReference>
<dbReference type="EMBL" id="SDMK01000001">
    <property type="protein sequence ID" value="RXS96465.1"/>
    <property type="molecule type" value="Genomic_DNA"/>
</dbReference>
<dbReference type="InterPro" id="IPR009057">
    <property type="entry name" value="Homeodomain-like_sf"/>
</dbReference>
<dbReference type="GO" id="GO:0003700">
    <property type="term" value="F:DNA-binding transcription factor activity"/>
    <property type="evidence" value="ECO:0007669"/>
    <property type="project" value="InterPro"/>
</dbReference>
<keyword evidence="2" id="KW-0238">DNA-binding</keyword>
<feature type="domain" description="HTH araC/xylS-type" evidence="4">
    <location>
        <begin position="161"/>
        <end position="263"/>
    </location>
</feature>
<keyword evidence="3" id="KW-0804">Transcription</keyword>
<dbReference type="GO" id="GO:0043565">
    <property type="term" value="F:sequence-specific DNA binding"/>
    <property type="evidence" value="ECO:0007669"/>
    <property type="project" value="InterPro"/>
</dbReference>
<comment type="caution">
    <text evidence="5">The sequence shown here is derived from an EMBL/GenBank/DDBJ whole genome shotgun (WGS) entry which is preliminary data.</text>
</comment>
<gene>
    <name evidence="5" type="ORF">ESZ00_00435</name>
</gene>
<dbReference type="SMART" id="SM00342">
    <property type="entry name" value="HTH_ARAC"/>
    <property type="match status" value="1"/>
</dbReference>
<organism evidence="5 6">
    <name type="scientific">Silvibacterium dinghuense</name>
    <dbReference type="NCBI Taxonomy" id="1560006"/>
    <lineage>
        <taxon>Bacteria</taxon>
        <taxon>Pseudomonadati</taxon>
        <taxon>Acidobacteriota</taxon>
        <taxon>Terriglobia</taxon>
        <taxon>Terriglobales</taxon>
        <taxon>Acidobacteriaceae</taxon>
        <taxon>Silvibacterium</taxon>
    </lineage>
</organism>
<dbReference type="InterPro" id="IPR046532">
    <property type="entry name" value="DUF6597"/>
</dbReference>
<dbReference type="InterPro" id="IPR050204">
    <property type="entry name" value="AraC_XylS_family_regulators"/>
</dbReference>
<sequence length="274" mass="31030">MQALSSPPPPLDRLISCFWYWETTPGSAPSHEFERLMPTGEASLVVQLNQEPIRVYDWQDTTHFGSFGHAVLAGPRSEPFVIETSQQERVFGIQFHPGGTFPFFREPGREFSNRDVCLSDLWGRGADRLRERLLACASVQAMFAAASATLLEQLVRPLALHPAVTYAAARMTAAPPRATVAALADEVGWSQRRLLDIFTEQIGLSPKSFCRVRRFQRVLHEVQRTRCMDWPQMALACGYYDQPHFIHDFRAFSGFTPTEYSARKTPHLNHVPLL</sequence>
<evidence type="ECO:0000313" key="6">
    <source>
        <dbReference type="Proteomes" id="UP000290253"/>
    </source>
</evidence>
<evidence type="ECO:0000256" key="1">
    <source>
        <dbReference type="ARBA" id="ARBA00023015"/>
    </source>
</evidence>
<protein>
    <submittedName>
        <fullName evidence="5">AraC family transcriptional regulator</fullName>
    </submittedName>
</protein>
<dbReference type="RefSeq" id="WP_129206214.1">
    <property type="nucleotide sequence ID" value="NZ_BMGU01000001.1"/>
</dbReference>
<dbReference type="OrthoDB" id="323290at2"/>
<evidence type="ECO:0000313" key="5">
    <source>
        <dbReference type="EMBL" id="RXS96465.1"/>
    </source>
</evidence>
<keyword evidence="6" id="KW-1185">Reference proteome</keyword>